<dbReference type="Pfam" id="PF07731">
    <property type="entry name" value="Cu-oxidase_2"/>
    <property type="match status" value="1"/>
</dbReference>
<accession>A0AAN7VQE6</accession>
<protein>
    <recommendedName>
        <fullName evidence="10">Laccase</fullName>
    </recommendedName>
</protein>
<evidence type="ECO:0000256" key="3">
    <source>
        <dbReference type="ARBA" id="ARBA00023002"/>
    </source>
</evidence>
<evidence type="ECO:0000256" key="2">
    <source>
        <dbReference type="ARBA" id="ARBA00022723"/>
    </source>
</evidence>
<dbReference type="GO" id="GO:0005507">
    <property type="term" value="F:copper ion binding"/>
    <property type="evidence" value="ECO:0007669"/>
    <property type="project" value="InterPro"/>
</dbReference>
<dbReference type="SUPFAM" id="SSF49503">
    <property type="entry name" value="Cupredoxins"/>
    <property type="match status" value="3"/>
</dbReference>
<dbReference type="AlphaFoldDB" id="A0AAN7VQE6"/>
<reference evidence="8" key="1">
    <citation type="submission" date="2023-08" db="EMBL/GenBank/DDBJ databases">
        <title>Black Yeasts Isolated from many extreme environments.</title>
        <authorList>
            <person name="Coleine C."/>
            <person name="Stajich J.E."/>
            <person name="Selbmann L."/>
        </authorList>
    </citation>
    <scope>NUCLEOTIDE SEQUENCE</scope>
    <source>
        <strain evidence="8">CCFEE 5810</strain>
    </source>
</reference>
<keyword evidence="3" id="KW-0560">Oxidoreductase</keyword>
<name>A0AAN7VQE6_9PEZI</name>
<comment type="similarity">
    <text evidence="1">Belongs to the multicopper oxidase family.</text>
</comment>
<proteinExistence type="inferred from homology"/>
<comment type="caution">
    <text evidence="8">The sequence shown here is derived from an EMBL/GenBank/DDBJ whole genome shotgun (WGS) entry which is preliminary data.</text>
</comment>
<evidence type="ECO:0000313" key="9">
    <source>
        <dbReference type="Proteomes" id="UP001310594"/>
    </source>
</evidence>
<dbReference type="PROSITE" id="PS00079">
    <property type="entry name" value="MULTICOPPER_OXIDASE1"/>
    <property type="match status" value="1"/>
</dbReference>
<dbReference type="PANTHER" id="PTHR11709">
    <property type="entry name" value="MULTI-COPPER OXIDASE"/>
    <property type="match status" value="1"/>
</dbReference>
<dbReference type="EMBL" id="JAVRQU010000030">
    <property type="protein sequence ID" value="KAK5689584.1"/>
    <property type="molecule type" value="Genomic_DNA"/>
</dbReference>
<evidence type="ECO:0000259" key="5">
    <source>
        <dbReference type="Pfam" id="PF00394"/>
    </source>
</evidence>
<dbReference type="InterPro" id="IPR011706">
    <property type="entry name" value="Cu-oxidase_C"/>
</dbReference>
<gene>
    <name evidence="8" type="ORF">LTR97_012757</name>
</gene>
<dbReference type="InterPro" id="IPR011707">
    <property type="entry name" value="Cu-oxidase-like_N"/>
</dbReference>
<dbReference type="CDD" id="cd04206">
    <property type="entry name" value="CuRO_1_LCC_like"/>
    <property type="match status" value="1"/>
</dbReference>
<dbReference type="InterPro" id="IPR001117">
    <property type="entry name" value="Cu-oxidase_2nd"/>
</dbReference>
<dbReference type="InterPro" id="IPR033138">
    <property type="entry name" value="Cu_oxidase_CS"/>
</dbReference>
<keyword evidence="2" id="KW-0479">Metal-binding</keyword>
<evidence type="ECO:0000313" key="8">
    <source>
        <dbReference type="EMBL" id="KAK5689584.1"/>
    </source>
</evidence>
<evidence type="ECO:0000259" key="7">
    <source>
        <dbReference type="Pfam" id="PF07732"/>
    </source>
</evidence>
<dbReference type="GO" id="GO:0016491">
    <property type="term" value="F:oxidoreductase activity"/>
    <property type="evidence" value="ECO:0007669"/>
    <property type="project" value="UniProtKB-KW"/>
</dbReference>
<feature type="domain" description="Plastocyanin-like" evidence="7">
    <location>
        <begin position="79"/>
        <end position="194"/>
    </location>
</feature>
<evidence type="ECO:0000259" key="6">
    <source>
        <dbReference type="Pfam" id="PF07731"/>
    </source>
</evidence>
<dbReference type="CDD" id="cd04205">
    <property type="entry name" value="CuRO_2_LCC_like"/>
    <property type="match status" value="1"/>
</dbReference>
<evidence type="ECO:0008006" key="10">
    <source>
        <dbReference type="Google" id="ProtNLM"/>
    </source>
</evidence>
<dbReference type="InterPro" id="IPR045087">
    <property type="entry name" value="Cu-oxidase_fam"/>
</dbReference>
<dbReference type="Gene3D" id="2.60.40.420">
    <property type="entry name" value="Cupredoxins - blue copper proteins"/>
    <property type="match status" value="3"/>
</dbReference>
<evidence type="ECO:0000256" key="1">
    <source>
        <dbReference type="ARBA" id="ARBA00010609"/>
    </source>
</evidence>
<dbReference type="Pfam" id="PF07732">
    <property type="entry name" value="Cu-oxidase_3"/>
    <property type="match status" value="1"/>
</dbReference>
<dbReference type="Proteomes" id="UP001310594">
    <property type="component" value="Unassembled WGS sequence"/>
</dbReference>
<sequence length="559" mass="62102">MDSFYARRWLAYMTAALLVATVTLYVAVSSASNVSVLTLQESNTPVRPAVQSADTGFIPLHPEDHSGRPPSTTQLFWNITKGQRRPDGVAKSVYLVNDAFPGPTIGARSGDTVIITVQNQLEGSEGTALHWHGLRVSNEMDGVVGVTQKAMMPGESFTYELRIPDDQYGSFWYHSHFEEQRADGLFGAFVVHRAESEAKPAHMHDHLYEDDRVLMVGDFHHRSAPDILAYYRDWKNFKIEPAPDSLLLNGRGYFNCSRAVPARPLDCEMVEMPKLTLTARRTRLRIVNTGSSIGVSVLVEGYSMTLLAVDGGSPASSQNRASGIGILYPGERVDVLLEAISAAPGQLTVALDRENMRFPNLALSPTQHFPLQISGALLASPSRDVPLDTVIDLSAAFGSSNVSTKIPEKVSTTILLYSTISYLAEYENRPKGFINRTSWDISGIQTPLSDLARSEWPSRVDALILPVQQGDWVDVVLNNMDDKGHPFHLHGQDFYVLALHKADRAGLFQTYNPFDAAQDPPELNLRTPLRKDTVLLAWRWRWKLYPQDDREEVAIGFII</sequence>
<organism evidence="8 9">
    <name type="scientific">Elasticomyces elasticus</name>
    <dbReference type="NCBI Taxonomy" id="574655"/>
    <lineage>
        <taxon>Eukaryota</taxon>
        <taxon>Fungi</taxon>
        <taxon>Dikarya</taxon>
        <taxon>Ascomycota</taxon>
        <taxon>Pezizomycotina</taxon>
        <taxon>Dothideomycetes</taxon>
        <taxon>Dothideomycetidae</taxon>
        <taxon>Mycosphaerellales</taxon>
        <taxon>Teratosphaeriaceae</taxon>
        <taxon>Elasticomyces</taxon>
    </lineage>
</organism>
<evidence type="ECO:0000256" key="4">
    <source>
        <dbReference type="ARBA" id="ARBA00023008"/>
    </source>
</evidence>
<feature type="domain" description="Plastocyanin-like" evidence="6">
    <location>
        <begin position="460"/>
        <end position="536"/>
    </location>
</feature>
<dbReference type="InterPro" id="IPR008972">
    <property type="entry name" value="Cupredoxin"/>
</dbReference>
<dbReference type="PANTHER" id="PTHR11709:SF394">
    <property type="entry name" value="FI03373P-RELATED"/>
    <property type="match status" value="1"/>
</dbReference>
<feature type="domain" description="Plastocyanin-like" evidence="5">
    <location>
        <begin position="211"/>
        <end position="346"/>
    </location>
</feature>
<keyword evidence="4" id="KW-0186">Copper</keyword>
<dbReference type="Pfam" id="PF00394">
    <property type="entry name" value="Cu-oxidase"/>
    <property type="match status" value="1"/>
</dbReference>